<evidence type="ECO:0000313" key="8">
    <source>
        <dbReference type="EMBL" id="GFZ75714.1"/>
    </source>
</evidence>
<dbReference type="EMBL" id="BMIY01000007">
    <property type="protein sequence ID" value="GFZ75714.1"/>
    <property type="molecule type" value="Genomic_DNA"/>
</dbReference>
<evidence type="ECO:0000256" key="5">
    <source>
        <dbReference type="PROSITE-ProRule" id="PRU00169"/>
    </source>
</evidence>
<dbReference type="Proteomes" id="UP000627715">
    <property type="component" value="Unassembled WGS sequence"/>
</dbReference>
<sequence length="217" mass="24055">MWSTDNAFALVVEDNPETRQWLTTCVKTAFSELSVVEAGTLAQAMEKIPLYELSMALVDLGLPDGSGLDVIRTLQNEQPDCYVVVATIYDDDRNLFTALKAGARGYILKDQDRDRIVSYLQGIRKDQPPLSPASSQRLINHFNNKGNARREVRLTPREEEVLCLIAKGYSVDEAADLLSLSADTVKGYVKSVYAKLGVSNRSEVTLEAIRLGIIETE</sequence>
<dbReference type="SUPFAM" id="SSF46894">
    <property type="entry name" value="C-terminal effector domain of the bipartite response regulators"/>
    <property type="match status" value="1"/>
</dbReference>
<dbReference type="InterPro" id="IPR058245">
    <property type="entry name" value="NreC/VraR/RcsB-like_REC"/>
</dbReference>
<dbReference type="GO" id="GO:0000160">
    <property type="term" value="P:phosphorelay signal transduction system"/>
    <property type="evidence" value="ECO:0007669"/>
    <property type="project" value="InterPro"/>
</dbReference>
<reference evidence="8" key="2">
    <citation type="submission" date="2020-09" db="EMBL/GenBank/DDBJ databases">
        <authorList>
            <person name="Sun Q."/>
            <person name="Zhou Y."/>
        </authorList>
    </citation>
    <scope>NUCLEOTIDE SEQUENCE</scope>
    <source>
        <strain evidence="8">CGMCC 1.15425</strain>
    </source>
</reference>
<dbReference type="SMART" id="SM00448">
    <property type="entry name" value="REC"/>
    <property type="match status" value="1"/>
</dbReference>
<keyword evidence="9" id="KW-1185">Reference proteome</keyword>
<evidence type="ECO:0000256" key="3">
    <source>
        <dbReference type="ARBA" id="ARBA00023125"/>
    </source>
</evidence>
<keyword evidence="1 5" id="KW-0597">Phosphoprotein</keyword>
<evidence type="ECO:0000259" key="6">
    <source>
        <dbReference type="PROSITE" id="PS50043"/>
    </source>
</evidence>
<gene>
    <name evidence="8" type="ORF">GCM10011403_17520</name>
</gene>
<dbReference type="InterPro" id="IPR039420">
    <property type="entry name" value="WalR-like"/>
</dbReference>
<dbReference type="Pfam" id="PF00196">
    <property type="entry name" value="GerE"/>
    <property type="match status" value="1"/>
</dbReference>
<keyword evidence="3 8" id="KW-0238">DNA-binding</keyword>
<dbReference type="RefSeq" id="WP_068810815.1">
    <property type="nucleotide sequence ID" value="NZ_BMIY01000007.1"/>
</dbReference>
<feature type="domain" description="Response regulatory" evidence="7">
    <location>
        <begin position="8"/>
        <end position="124"/>
    </location>
</feature>
<dbReference type="PROSITE" id="PS50043">
    <property type="entry name" value="HTH_LUXR_2"/>
    <property type="match status" value="1"/>
</dbReference>
<reference evidence="8" key="1">
    <citation type="journal article" date="2014" name="Int. J. Syst. Evol. Microbiol.">
        <title>Complete genome sequence of Corynebacterium casei LMG S-19264T (=DSM 44701T), isolated from a smear-ripened cheese.</title>
        <authorList>
            <consortium name="US DOE Joint Genome Institute (JGI-PGF)"/>
            <person name="Walter F."/>
            <person name="Albersmeier A."/>
            <person name="Kalinowski J."/>
            <person name="Ruckert C."/>
        </authorList>
    </citation>
    <scope>NUCLEOTIDE SEQUENCE</scope>
    <source>
        <strain evidence="8">CGMCC 1.15425</strain>
    </source>
</reference>
<evidence type="ECO:0000256" key="2">
    <source>
        <dbReference type="ARBA" id="ARBA00023015"/>
    </source>
</evidence>
<dbReference type="InterPro" id="IPR001789">
    <property type="entry name" value="Sig_transdc_resp-reg_receiver"/>
</dbReference>
<dbReference type="GO" id="GO:0006355">
    <property type="term" value="P:regulation of DNA-templated transcription"/>
    <property type="evidence" value="ECO:0007669"/>
    <property type="project" value="InterPro"/>
</dbReference>
<dbReference type="InterPro" id="IPR011006">
    <property type="entry name" value="CheY-like_superfamily"/>
</dbReference>
<dbReference type="OrthoDB" id="1123107at2"/>
<dbReference type="GO" id="GO:0003677">
    <property type="term" value="F:DNA binding"/>
    <property type="evidence" value="ECO:0007669"/>
    <property type="project" value="UniProtKB-KW"/>
</dbReference>
<feature type="domain" description="HTH luxR-type" evidence="6">
    <location>
        <begin position="147"/>
        <end position="212"/>
    </location>
</feature>
<proteinExistence type="predicted"/>
<dbReference type="InterPro" id="IPR016032">
    <property type="entry name" value="Sig_transdc_resp-reg_C-effctor"/>
</dbReference>
<comment type="caution">
    <text evidence="8">The sequence shown here is derived from an EMBL/GenBank/DDBJ whole genome shotgun (WGS) entry which is preliminary data.</text>
</comment>
<dbReference type="Pfam" id="PF00072">
    <property type="entry name" value="Response_reg"/>
    <property type="match status" value="1"/>
</dbReference>
<protein>
    <submittedName>
        <fullName evidence="8">DNA-binding response regulator</fullName>
    </submittedName>
</protein>
<evidence type="ECO:0000259" key="7">
    <source>
        <dbReference type="PROSITE" id="PS50110"/>
    </source>
</evidence>
<evidence type="ECO:0000313" key="9">
    <source>
        <dbReference type="Proteomes" id="UP000627715"/>
    </source>
</evidence>
<dbReference type="InterPro" id="IPR000792">
    <property type="entry name" value="Tscrpt_reg_LuxR_C"/>
</dbReference>
<keyword evidence="2" id="KW-0805">Transcription regulation</keyword>
<name>A0A916QIE5_9GAMM</name>
<evidence type="ECO:0000256" key="1">
    <source>
        <dbReference type="ARBA" id="ARBA00022553"/>
    </source>
</evidence>
<feature type="modified residue" description="4-aspartylphosphate" evidence="5">
    <location>
        <position position="59"/>
    </location>
</feature>
<organism evidence="8 9">
    <name type="scientific">Pseudohongiella nitratireducens</name>
    <dbReference type="NCBI Taxonomy" id="1768907"/>
    <lineage>
        <taxon>Bacteria</taxon>
        <taxon>Pseudomonadati</taxon>
        <taxon>Pseudomonadota</taxon>
        <taxon>Gammaproteobacteria</taxon>
        <taxon>Pseudomonadales</taxon>
        <taxon>Pseudohongiellaceae</taxon>
        <taxon>Pseudohongiella</taxon>
    </lineage>
</organism>
<keyword evidence="4" id="KW-0804">Transcription</keyword>
<dbReference type="SUPFAM" id="SSF52172">
    <property type="entry name" value="CheY-like"/>
    <property type="match status" value="1"/>
</dbReference>
<dbReference type="PROSITE" id="PS50110">
    <property type="entry name" value="RESPONSE_REGULATORY"/>
    <property type="match status" value="1"/>
</dbReference>
<dbReference type="PRINTS" id="PR00038">
    <property type="entry name" value="HTHLUXR"/>
</dbReference>
<dbReference type="PANTHER" id="PTHR43214">
    <property type="entry name" value="TWO-COMPONENT RESPONSE REGULATOR"/>
    <property type="match status" value="1"/>
</dbReference>
<dbReference type="AlphaFoldDB" id="A0A916QIE5"/>
<dbReference type="CDD" id="cd17535">
    <property type="entry name" value="REC_NarL-like"/>
    <property type="match status" value="1"/>
</dbReference>
<dbReference type="CDD" id="cd06170">
    <property type="entry name" value="LuxR_C_like"/>
    <property type="match status" value="1"/>
</dbReference>
<dbReference type="Gene3D" id="3.40.50.2300">
    <property type="match status" value="1"/>
</dbReference>
<dbReference type="SMART" id="SM00421">
    <property type="entry name" value="HTH_LUXR"/>
    <property type="match status" value="1"/>
</dbReference>
<accession>A0A916QIE5</accession>
<dbReference type="PANTHER" id="PTHR43214:SF41">
    <property type="entry name" value="NITRATE_NITRITE RESPONSE REGULATOR PROTEIN NARP"/>
    <property type="match status" value="1"/>
</dbReference>
<evidence type="ECO:0000256" key="4">
    <source>
        <dbReference type="ARBA" id="ARBA00023163"/>
    </source>
</evidence>